<dbReference type="InterPro" id="IPR008921">
    <property type="entry name" value="DNA_pol3_clamp-load_cplx_C"/>
</dbReference>
<comment type="similarity">
    <text evidence="1 11">Belongs to the DnaX/STICHEL family.</text>
</comment>
<evidence type="ECO:0000313" key="15">
    <source>
        <dbReference type="Proteomes" id="UP000287243"/>
    </source>
</evidence>
<accession>A0A410P5D7</accession>
<dbReference type="FunFam" id="3.40.50.300:FF:000014">
    <property type="entry name" value="DNA polymerase III subunit gamma/tau"/>
    <property type="match status" value="1"/>
</dbReference>
<evidence type="ECO:0000256" key="11">
    <source>
        <dbReference type="RuleBase" id="RU364063"/>
    </source>
</evidence>
<dbReference type="NCBIfam" id="NF004046">
    <property type="entry name" value="PRK05563.1"/>
    <property type="match status" value="1"/>
</dbReference>
<keyword evidence="4 11" id="KW-0235">DNA replication</keyword>
<dbReference type="KEGG" id="vai:BU251_06525"/>
<dbReference type="InterPro" id="IPR022754">
    <property type="entry name" value="DNA_pol_III_gamma-3"/>
</dbReference>
<dbReference type="Pfam" id="PF12169">
    <property type="entry name" value="DNA_pol3_gamma3"/>
    <property type="match status" value="1"/>
</dbReference>
<dbReference type="Gene3D" id="1.20.272.10">
    <property type="match status" value="1"/>
</dbReference>
<keyword evidence="8 11" id="KW-0067">ATP-binding</keyword>
<comment type="function">
    <text evidence="11">DNA polymerase III is a complex, multichain enzyme responsible for most of the replicative synthesis in bacteria. This DNA polymerase also exhibits 3' to 5' exonuclease activity.</text>
</comment>
<dbReference type="PANTHER" id="PTHR11669:SF0">
    <property type="entry name" value="PROTEIN STICHEL-LIKE 2"/>
    <property type="match status" value="1"/>
</dbReference>
<keyword evidence="3 11" id="KW-0548">Nucleotidyltransferase</keyword>
<keyword evidence="6 11" id="KW-0547">Nucleotide-binding</keyword>
<dbReference type="Pfam" id="PF13177">
    <property type="entry name" value="DNA_pol3_delta2"/>
    <property type="match status" value="1"/>
</dbReference>
<dbReference type="GO" id="GO:0003887">
    <property type="term" value="F:DNA-directed DNA polymerase activity"/>
    <property type="evidence" value="ECO:0007669"/>
    <property type="project" value="UniProtKB-KW"/>
</dbReference>
<evidence type="ECO:0000256" key="4">
    <source>
        <dbReference type="ARBA" id="ARBA00022705"/>
    </source>
</evidence>
<dbReference type="InterPro" id="IPR001270">
    <property type="entry name" value="ClpA/B"/>
</dbReference>
<comment type="catalytic activity">
    <reaction evidence="10 11">
        <text>DNA(n) + a 2'-deoxyribonucleoside 5'-triphosphate = DNA(n+1) + diphosphate</text>
        <dbReference type="Rhea" id="RHEA:22508"/>
        <dbReference type="Rhea" id="RHEA-COMP:17339"/>
        <dbReference type="Rhea" id="RHEA-COMP:17340"/>
        <dbReference type="ChEBI" id="CHEBI:33019"/>
        <dbReference type="ChEBI" id="CHEBI:61560"/>
        <dbReference type="ChEBI" id="CHEBI:173112"/>
        <dbReference type="EC" id="2.7.7.7"/>
    </reaction>
</comment>
<dbReference type="SMART" id="SM00382">
    <property type="entry name" value="AAA"/>
    <property type="match status" value="1"/>
</dbReference>
<dbReference type="OrthoDB" id="9810148at2"/>
<evidence type="ECO:0000256" key="7">
    <source>
        <dbReference type="ARBA" id="ARBA00022833"/>
    </source>
</evidence>
<dbReference type="InterPro" id="IPR012763">
    <property type="entry name" value="DNA_pol_III_sug/sutau_N"/>
</dbReference>
<keyword evidence="9 11" id="KW-0239">DNA-directed DNA polymerase</keyword>
<evidence type="ECO:0000313" key="14">
    <source>
        <dbReference type="EMBL" id="QAT17399.1"/>
    </source>
</evidence>
<evidence type="ECO:0000256" key="8">
    <source>
        <dbReference type="ARBA" id="ARBA00022840"/>
    </source>
</evidence>
<dbReference type="GO" id="GO:0046872">
    <property type="term" value="F:metal ion binding"/>
    <property type="evidence" value="ECO:0007669"/>
    <property type="project" value="UniProtKB-KW"/>
</dbReference>
<keyword evidence="5" id="KW-0479">Metal-binding</keyword>
<dbReference type="InterPro" id="IPR045085">
    <property type="entry name" value="HLD_clamp_pol_III_gamma_tau"/>
</dbReference>
<reference evidence="14 15" key="1">
    <citation type="submission" date="2017-01" db="EMBL/GenBank/DDBJ databases">
        <title>First insights into the biology of 'candidatus Vampirococcus archaeovorus'.</title>
        <authorList>
            <person name="Kizina J."/>
            <person name="Jordan S."/>
            <person name="Stueber K."/>
            <person name="Reinhardt R."/>
            <person name="Harder J."/>
        </authorList>
    </citation>
    <scope>NUCLEOTIDE SEQUENCE [LARGE SCALE GENOMIC DNA]</scope>
    <source>
        <strain evidence="14 15">LiM</strain>
    </source>
</reference>
<dbReference type="GO" id="GO:0006261">
    <property type="term" value="P:DNA-templated DNA replication"/>
    <property type="evidence" value="ECO:0007669"/>
    <property type="project" value="TreeGrafter"/>
</dbReference>
<name>A0A410P5D7_VELA1</name>
<evidence type="ECO:0000256" key="10">
    <source>
        <dbReference type="ARBA" id="ARBA00049244"/>
    </source>
</evidence>
<proteinExistence type="inferred from homology"/>
<dbReference type="RefSeq" id="WP_128700225.1">
    <property type="nucleotide sequence ID" value="NZ_CP019384.1"/>
</dbReference>
<dbReference type="EMBL" id="CP019384">
    <property type="protein sequence ID" value="QAT17399.1"/>
    <property type="molecule type" value="Genomic_DNA"/>
</dbReference>
<evidence type="ECO:0000256" key="2">
    <source>
        <dbReference type="ARBA" id="ARBA00022679"/>
    </source>
</evidence>
<evidence type="ECO:0000256" key="1">
    <source>
        <dbReference type="ARBA" id="ARBA00006360"/>
    </source>
</evidence>
<keyword evidence="2 11" id="KW-0808">Transferase</keyword>
<dbReference type="GO" id="GO:0005524">
    <property type="term" value="F:ATP binding"/>
    <property type="evidence" value="ECO:0007669"/>
    <property type="project" value="UniProtKB-KW"/>
</dbReference>
<comment type="subunit">
    <text evidence="11">DNA polymerase III contains a core (composed of alpha, epsilon and theta chains) that associates with a tau subunit. This core dimerizes to form the POLIII' complex. PolIII' associates with the gamma complex (composed of gamma, delta, delta', psi and chi chains) and with the beta chain to form the complete DNA polymerase III complex.</text>
</comment>
<dbReference type="CDD" id="cd00009">
    <property type="entry name" value="AAA"/>
    <property type="match status" value="1"/>
</dbReference>
<dbReference type="PRINTS" id="PR00300">
    <property type="entry name" value="CLPPROTEASEA"/>
</dbReference>
<evidence type="ECO:0000256" key="12">
    <source>
        <dbReference type="SAM" id="MobiDB-lite"/>
    </source>
</evidence>
<sequence>MSYLVFARKWRPKNFDEVIGQDHITKTLKSAIQSNKLAHAYLFSGPQGVGKTSCARILAKALNCQQGPTQHPCGVCPACQEIAEGRSLDVIEIDGASNRGIDEIRSLRENVKFAPLNGKFKVYIIDEVHMLTPEAFNALLKTLEEPPSFVTFIFATTQPQKVLPTILSRCQRFDFVRIPNLKVIEKLKEIAADEKLPIGEDVFLAIAKAANGCMRDAESILDQLIAFSQKDIKLEDVISILGIIEEDVFLKFVDACRAGDAPTALRLIAEISAKGKDMNYFLDGLLEHYRNLMVAKIMKEGREELVDLPAELIAQISSQAQRMELADIMVAINQIFAAQEMSRKLSTTRIPLEILAVKLAGGSAKKEQPLPRPVKENAGPSVVKAAAPPVKKPLSVLREERGSADNRLSSFVPPEKSVGLHLQSSSMEAGEVSSEKSCSLQDVQNSWDRLIRHLAGVKMSVSTYLREASPVRCEDGLLTIGFPRTAVFFKETLEHKDNLKVLEEAIASVCGARLRLKLDIVQGLAPAAKEEAHFEETPFFKSAMDLFKGKVVGK</sequence>
<dbReference type="SUPFAM" id="SSF52540">
    <property type="entry name" value="P-loop containing nucleoside triphosphate hydrolases"/>
    <property type="match status" value="1"/>
</dbReference>
<gene>
    <name evidence="11" type="primary">dnaX</name>
    <name evidence="14" type="ORF">BU251_06525</name>
</gene>
<feature type="compositionally biased region" description="Basic and acidic residues" evidence="12">
    <location>
        <begin position="365"/>
        <end position="375"/>
    </location>
</feature>
<dbReference type="Proteomes" id="UP000287243">
    <property type="component" value="Chromosome"/>
</dbReference>
<dbReference type="GO" id="GO:0003677">
    <property type="term" value="F:DNA binding"/>
    <property type="evidence" value="ECO:0007669"/>
    <property type="project" value="InterPro"/>
</dbReference>
<dbReference type="Gene3D" id="1.10.8.60">
    <property type="match status" value="1"/>
</dbReference>
<dbReference type="CDD" id="cd18137">
    <property type="entry name" value="HLD_clamp_pol_III_gamma_tau"/>
    <property type="match status" value="1"/>
</dbReference>
<evidence type="ECO:0000256" key="9">
    <source>
        <dbReference type="ARBA" id="ARBA00022932"/>
    </source>
</evidence>
<dbReference type="AlphaFoldDB" id="A0A410P5D7"/>
<feature type="domain" description="AAA+ ATPase" evidence="13">
    <location>
        <begin position="37"/>
        <end position="179"/>
    </location>
</feature>
<dbReference type="SUPFAM" id="SSF48019">
    <property type="entry name" value="post-AAA+ oligomerization domain-like"/>
    <property type="match status" value="1"/>
</dbReference>
<feature type="region of interest" description="Disordered" evidence="12">
    <location>
        <begin position="365"/>
        <end position="384"/>
    </location>
</feature>
<dbReference type="NCBIfam" id="TIGR02397">
    <property type="entry name" value="dnaX_nterm"/>
    <property type="match status" value="1"/>
</dbReference>
<evidence type="ECO:0000259" key="13">
    <source>
        <dbReference type="SMART" id="SM00382"/>
    </source>
</evidence>
<evidence type="ECO:0000256" key="5">
    <source>
        <dbReference type="ARBA" id="ARBA00022723"/>
    </source>
</evidence>
<dbReference type="GO" id="GO:0009360">
    <property type="term" value="C:DNA polymerase III complex"/>
    <property type="evidence" value="ECO:0007669"/>
    <property type="project" value="InterPro"/>
</dbReference>
<dbReference type="InterPro" id="IPR027417">
    <property type="entry name" value="P-loop_NTPase"/>
</dbReference>
<keyword evidence="15" id="KW-1185">Reference proteome</keyword>
<evidence type="ECO:0000256" key="6">
    <source>
        <dbReference type="ARBA" id="ARBA00022741"/>
    </source>
</evidence>
<evidence type="ECO:0000256" key="3">
    <source>
        <dbReference type="ARBA" id="ARBA00022695"/>
    </source>
</evidence>
<dbReference type="Pfam" id="PF22608">
    <property type="entry name" value="DNAX_ATPase_lid"/>
    <property type="match status" value="1"/>
</dbReference>
<dbReference type="Gene3D" id="3.40.50.300">
    <property type="entry name" value="P-loop containing nucleotide triphosphate hydrolases"/>
    <property type="match status" value="1"/>
</dbReference>
<dbReference type="InterPro" id="IPR003593">
    <property type="entry name" value="AAA+_ATPase"/>
</dbReference>
<protein>
    <recommendedName>
        <fullName evidence="11">DNA polymerase III subunit gamma/tau</fullName>
        <ecNumber evidence="11">2.7.7.7</ecNumber>
    </recommendedName>
</protein>
<dbReference type="PANTHER" id="PTHR11669">
    <property type="entry name" value="REPLICATION FACTOR C / DNA POLYMERASE III GAMMA-TAU SUBUNIT"/>
    <property type="match status" value="1"/>
</dbReference>
<dbReference type="EC" id="2.7.7.7" evidence="11"/>
<organism evidence="14 15">
    <name type="scientific">Velamenicoccus archaeovorus</name>
    <dbReference type="NCBI Taxonomy" id="1930593"/>
    <lineage>
        <taxon>Bacteria</taxon>
        <taxon>Pseudomonadati</taxon>
        <taxon>Candidatus Omnitrophota</taxon>
        <taxon>Candidatus Velamenicoccus</taxon>
    </lineage>
</organism>
<dbReference type="InterPro" id="IPR050238">
    <property type="entry name" value="DNA_Rep/Repair_Clamp_Loader"/>
</dbReference>
<keyword evidence="7" id="KW-0862">Zinc</keyword>